<gene>
    <name evidence="1" type="ORF">UFOVP760_145</name>
</gene>
<proteinExistence type="predicted"/>
<sequence>MRRFTYTAKLPSCNKVINIKELLYFDYKHLVKTLTNDNNLVTINFFEDLIKSSCEDDTSPFTFIDKIIILLTIRAVCISPDLELTATCPATDKTFNTNIQIFDIINNLATLNLSSDIYSTIKTYNDNKLIIELGMPGKITLDQEDFNLISAVIKKLTINGNDVTIDKHTFIEHLPMSVLKDISDYVLYLSNTIRDIKLLEILSPYTSKNNVIQVPLNLFANSILDFLKMCFKRGLISLYELEYFLISKLHIDFDLIKNSTPAELNIYINMFKDEKRDEESRSKANKGLNLHAP</sequence>
<organism evidence="1">
    <name type="scientific">uncultured Caudovirales phage</name>
    <dbReference type="NCBI Taxonomy" id="2100421"/>
    <lineage>
        <taxon>Viruses</taxon>
        <taxon>Duplodnaviria</taxon>
        <taxon>Heunggongvirae</taxon>
        <taxon>Uroviricota</taxon>
        <taxon>Caudoviricetes</taxon>
        <taxon>Peduoviridae</taxon>
        <taxon>Maltschvirus</taxon>
        <taxon>Maltschvirus maltsch</taxon>
    </lineage>
</organism>
<accession>A0A6J7X6V4</accession>
<name>A0A6J7X6V4_9CAUD</name>
<dbReference type="Pfam" id="PF12322">
    <property type="entry name" value="T4_baseplate"/>
    <property type="match status" value="1"/>
</dbReference>
<protein>
    <submittedName>
        <fullName evidence="1">Uncharacterized protein</fullName>
    </submittedName>
</protein>
<dbReference type="InterPro" id="IPR024364">
    <property type="entry name" value="Baseplate_phage_T4-like"/>
</dbReference>
<reference evidence="1" key="1">
    <citation type="submission" date="2020-05" db="EMBL/GenBank/DDBJ databases">
        <authorList>
            <person name="Chiriac C."/>
            <person name="Salcher M."/>
            <person name="Ghai R."/>
            <person name="Kavagutti S V."/>
        </authorList>
    </citation>
    <scope>NUCLEOTIDE SEQUENCE</scope>
</reference>
<evidence type="ECO:0000313" key="1">
    <source>
        <dbReference type="EMBL" id="CAB5226369.1"/>
    </source>
</evidence>
<dbReference type="EMBL" id="LR798360">
    <property type="protein sequence ID" value="CAB5226369.1"/>
    <property type="molecule type" value="Genomic_DNA"/>
</dbReference>